<comment type="caution">
    <text evidence="1">The sequence shown here is derived from an EMBL/GenBank/DDBJ whole genome shotgun (WGS) entry which is preliminary data.</text>
</comment>
<reference evidence="1 2" key="1">
    <citation type="submission" date="2023-02" db="EMBL/GenBank/DDBJ databases">
        <title>LHISI_Scaffold_Assembly.</title>
        <authorList>
            <person name="Stuart O.P."/>
            <person name="Cleave R."/>
            <person name="Magrath M.J.L."/>
            <person name="Mikheyev A.S."/>
        </authorList>
    </citation>
    <scope>NUCLEOTIDE SEQUENCE [LARGE SCALE GENOMIC DNA]</scope>
    <source>
        <strain evidence="1">Daus_M_001</strain>
        <tissue evidence="1">Leg muscle</tissue>
    </source>
</reference>
<sequence length="130" mass="14673">MASDRVCKLLIEYCEQGRPVMNNIPPCVQGYYSLSDRIVLDNGLQFLDDKLIVPESSWPGMLLTLHKGNFGMTKMKSKATQVFYWPRIVVCQKFAVSSPSEPLLSHERPSLPFNKIGTDIFAFGGKLYLV</sequence>
<protein>
    <submittedName>
        <fullName evidence="1">Uncharacterized protein</fullName>
    </submittedName>
</protein>
<proteinExistence type="predicted"/>
<organism evidence="1 2">
    <name type="scientific">Dryococelus australis</name>
    <dbReference type="NCBI Taxonomy" id="614101"/>
    <lineage>
        <taxon>Eukaryota</taxon>
        <taxon>Metazoa</taxon>
        <taxon>Ecdysozoa</taxon>
        <taxon>Arthropoda</taxon>
        <taxon>Hexapoda</taxon>
        <taxon>Insecta</taxon>
        <taxon>Pterygota</taxon>
        <taxon>Neoptera</taxon>
        <taxon>Polyneoptera</taxon>
        <taxon>Phasmatodea</taxon>
        <taxon>Verophasmatodea</taxon>
        <taxon>Anareolatae</taxon>
        <taxon>Phasmatidae</taxon>
        <taxon>Eurycanthinae</taxon>
        <taxon>Dryococelus</taxon>
    </lineage>
</organism>
<gene>
    <name evidence="1" type="ORF">PR048_031476</name>
</gene>
<dbReference type="PANTHER" id="PTHR37984:SF7">
    <property type="entry name" value="INTEGRASE CATALYTIC DOMAIN-CONTAINING PROTEIN"/>
    <property type="match status" value="1"/>
</dbReference>
<dbReference type="EMBL" id="JARBHB010000015">
    <property type="protein sequence ID" value="KAJ8867673.1"/>
    <property type="molecule type" value="Genomic_DNA"/>
</dbReference>
<evidence type="ECO:0000313" key="1">
    <source>
        <dbReference type="EMBL" id="KAJ8867673.1"/>
    </source>
</evidence>
<accession>A0ABQ9G8E0</accession>
<evidence type="ECO:0000313" key="2">
    <source>
        <dbReference type="Proteomes" id="UP001159363"/>
    </source>
</evidence>
<keyword evidence="2" id="KW-1185">Reference proteome</keyword>
<name>A0ABQ9G8E0_9NEOP</name>
<dbReference type="Gene3D" id="1.10.340.70">
    <property type="match status" value="1"/>
</dbReference>
<dbReference type="Proteomes" id="UP001159363">
    <property type="component" value="Chromosome 14"/>
</dbReference>
<dbReference type="PANTHER" id="PTHR37984">
    <property type="entry name" value="PROTEIN CBG26694"/>
    <property type="match status" value="1"/>
</dbReference>
<dbReference type="InterPro" id="IPR050951">
    <property type="entry name" value="Retrovirus_Pol_polyprotein"/>
</dbReference>